<protein>
    <submittedName>
        <fullName evidence="3">Short chain dehydrogenase-like protein</fullName>
    </submittedName>
</protein>
<accession>A0A9P4V036</accession>
<dbReference type="PRINTS" id="PR00081">
    <property type="entry name" value="GDHRDH"/>
</dbReference>
<sequence>MSWNLNDKTLQYTIPFQLTKNIVREVPAILSPEDPSNSVAGKIIVVTGGATGIGAASAKVWIRAGAEGVVIAGRRKEVLDKAAAEMEELAKSVTRILAVPTDITKVNDTDNLFDQVKKTFGRPADVVLSNAGYVSAMLKPHEESSEKWWTNFEANVLGTHNIAASFIRSQPNPKKPVGTIISTNSGLAAVMEPGLSGYSIAKLAAQRYIEYLTIEYPTLRAFTLFPGIVVTDLMDPNFEYYAKDKPEQTGALALYLASPRADYLNGSLISINWDIKEVEEHKKEIEDGLLKIKYIPMLPASGGNGFW</sequence>
<dbReference type="EMBL" id="ML996189">
    <property type="protein sequence ID" value="KAF2731761.1"/>
    <property type="molecule type" value="Genomic_DNA"/>
</dbReference>
<dbReference type="CDD" id="cd05233">
    <property type="entry name" value="SDR_c"/>
    <property type="match status" value="1"/>
</dbReference>
<dbReference type="GO" id="GO:0016491">
    <property type="term" value="F:oxidoreductase activity"/>
    <property type="evidence" value="ECO:0007669"/>
    <property type="project" value="UniProtKB-KW"/>
</dbReference>
<reference evidence="3" key="1">
    <citation type="journal article" date="2020" name="Stud. Mycol.">
        <title>101 Dothideomycetes genomes: a test case for predicting lifestyles and emergence of pathogens.</title>
        <authorList>
            <person name="Haridas S."/>
            <person name="Albert R."/>
            <person name="Binder M."/>
            <person name="Bloem J."/>
            <person name="Labutti K."/>
            <person name="Salamov A."/>
            <person name="Andreopoulos B."/>
            <person name="Baker S."/>
            <person name="Barry K."/>
            <person name="Bills G."/>
            <person name="Bluhm B."/>
            <person name="Cannon C."/>
            <person name="Castanera R."/>
            <person name="Culley D."/>
            <person name="Daum C."/>
            <person name="Ezra D."/>
            <person name="Gonzalez J."/>
            <person name="Henrissat B."/>
            <person name="Kuo A."/>
            <person name="Liang C."/>
            <person name="Lipzen A."/>
            <person name="Lutzoni F."/>
            <person name="Magnuson J."/>
            <person name="Mondo S."/>
            <person name="Nolan M."/>
            <person name="Ohm R."/>
            <person name="Pangilinan J."/>
            <person name="Park H.-J."/>
            <person name="Ramirez L."/>
            <person name="Alfaro M."/>
            <person name="Sun H."/>
            <person name="Tritt A."/>
            <person name="Yoshinaga Y."/>
            <person name="Zwiers L.-H."/>
            <person name="Turgeon B."/>
            <person name="Goodwin S."/>
            <person name="Spatafora J."/>
            <person name="Crous P."/>
            <person name="Grigoriev I."/>
        </authorList>
    </citation>
    <scope>NUCLEOTIDE SEQUENCE</scope>
    <source>
        <strain evidence="3">CBS 125425</strain>
    </source>
</reference>
<dbReference type="Pfam" id="PF00106">
    <property type="entry name" value="adh_short"/>
    <property type="match status" value="1"/>
</dbReference>
<gene>
    <name evidence="3" type="ORF">EJ04DRAFT_609942</name>
</gene>
<dbReference type="Gene3D" id="3.40.50.720">
    <property type="entry name" value="NAD(P)-binding Rossmann-like Domain"/>
    <property type="match status" value="1"/>
</dbReference>
<organism evidence="3 4">
    <name type="scientific">Polyplosphaeria fusca</name>
    <dbReference type="NCBI Taxonomy" id="682080"/>
    <lineage>
        <taxon>Eukaryota</taxon>
        <taxon>Fungi</taxon>
        <taxon>Dikarya</taxon>
        <taxon>Ascomycota</taxon>
        <taxon>Pezizomycotina</taxon>
        <taxon>Dothideomycetes</taxon>
        <taxon>Pleosporomycetidae</taxon>
        <taxon>Pleosporales</taxon>
        <taxon>Tetraplosphaeriaceae</taxon>
        <taxon>Polyplosphaeria</taxon>
    </lineage>
</organism>
<keyword evidence="2" id="KW-0560">Oxidoreductase</keyword>
<dbReference type="SUPFAM" id="SSF51735">
    <property type="entry name" value="NAD(P)-binding Rossmann-fold domains"/>
    <property type="match status" value="1"/>
</dbReference>
<name>A0A9P4V036_9PLEO</name>
<comment type="caution">
    <text evidence="3">The sequence shown here is derived from an EMBL/GenBank/DDBJ whole genome shotgun (WGS) entry which is preliminary data.</text>
</comment>
<evidence type="ECO:0000256" key="1">
    <source>
        <dbReference type="ARBA" id="ARBA00006484"/>
    </source>
</evidence>
<dbReference type="PANTHER" id="PTHR43115">
    <property type="entry name" value="DEHYDROGENASE/REDUCTASE SDR FAMILY MEMBER 11"/>
    <property type="match status" value="1"/>
</dbReference>
<evidence type="ECO:0000256" key="2">
    <source>
        <dbReference type="ARBA" id="ARBA00023002"/>
    </source>
</evidence>
<evidence type="ECO:0000313" key="4">
    <source>
        <dbReference type="Proteomes" id="UP000799444"/>
    </source>
</evidence>
<proteinExistence type="inferred from homology"/>
<dbReference type="InterPro" id="IPR002347">
    <property type="entry name" value="SDR_fam"/>
</dbReference>
<evidence type="ECO:0000313" key="3">
    <source>
        <dbReference type="EMBL" id="KAF2731761.1"/>
    </source>
</evidence>
<keyword evidence="4" id="KW-1185">Reference proteome</keyword>
<comment type="similarity">
    <text evidence="1">Belongs to the short-chain dehydrogenases/reductases (SDR) family.</text>
</comment>
<dbReference type="OrthoDB" id="1933717at2759"/>
<dbReference type="AlphaFoldDB" id="A0A9P4V036"/>
<dbReference type="PANTHER" id="PTHR43115:SF4">
    <property type="entry name" value="DEHYDROGENASE_REDUCTASE SDR FAMILY MEMBER 11"/>
    <property type="match status" value="1"/>
</dbReference>
<dbReference type="InterPro" id="IPR036291">
    <property type="entry name" value="NAD(P)-bd_dom_sf"/>
</dbReference>
<dbReference type="Proteomes" id="UP000799444">
    <property type="component" value="Unassembled WGS sequence"/>
</dbReference>